<accession>A0A1A9WAJ4</accession>
<keyword evidence="3" id="KW-1185">Reference proteome</keyword>
<feature type="transmembrane region" description="Helical" evidence="1">
    <location>
        <begin position="116"/>
        <end position="135"/>
    </location>
</feature>
<dbReference type="Proteomes" id="UP000091820">
    <property type="component" value="Unassembled WGS sequence"/>
</dbReference>
<dbReference type="EnsemblMetazoa" id="GBRI012285-RA">
    <property type="protein sequence ID" value="GBRI012285-PA"/>
    <property type="gene ID" value="GBRI012285"/>
</dbReference>
<keyword evidence="1" id="KW-1133">Transmembrane helix</keyword>
<name>A0A1A9WAJ4_9MUSC</name>
<dbReference type="VEuPathDB" id="VectorBase:GBRI012285"/>
<organism evidence="2 3">
    <name type="scientific">Glossina brevipalpis</name>
    <dbReference type="NCBI Taxonomy" id="37001"/>
    <lineage>
        <taxon>Eukaryota</taxon>
        <taxon>Metazoa</taxon>
        <taxon>Ecdysozoa</taxon>
        <taxon>Arthropoda</taxon>
        <taxon>Hexapoda</taxon>
        <taxon>Insecta</taxon>
        <taxon>Pterygota</taxon>
        <taxon>Neoptera</taxon>
        <taxon>Endopterygota</taxon>
        <taxon>Diptera</taxon>
        <taxon>Brachycera</taxon>
        <taxon>Muscomorpha</taxon>
        <taxon>Hippoboscoidea</taxon>
        <taxon>Glossinidae</taxon>
        <taxon>Glossina</taxon>
    </lineage>
</organism>
<proteinExistence type="predicted"/>
<reference evidence="2" key="2">
    <citation type="submission" date="2020-05" db="UniProtKB">
        <authorList>
            <consortium name="EnsemblMetazoa"/>
        </authorList>
    </citation>
    <scope>IDENTIFICATION</scope>
    <source>
        <strain evidence="2">IAEA</strain>
    </source>
</reference>
<feature type="transmembrane region" description="Helical" evidence="1">
    <location>
        <begin position="184"/>
        <end position="216"/>
    </location>
</feature>
<dbReference type="AlphaFoldDB" id="A0A1A9WAJ4"/>
<reference evidence="3" key="1">
    <citation type="submission" date="2014-03" db="EMBL/GenBank/DDBJ databases">
        <authorList>
            <person name="Aksoy S."/>
            <person name="Warren W."/>
            <person name="Wilson R.K."/>
        </authorList>
    </citation>
    <scope>NUCLEOTIDE SEQUENCE [LARGE SCALE GENOMIC DNA]</scope>
    <source>
        <strain evidence="3">IAEA</strain>
    </source>
</reference>
<evidence type="ECO:0000313" key="3">
    <source>
        <dbReference type="Proteomes" id="UP000091820"/>
    </source>
</evidence>
<keyword evidence="1" id="KW-0472">Membrane</keyword>
<evidence type="ECO:0000256" key="1">
    <source>
        <dbReference type="SAM" id="Phobius"/>
    </source>
</evidence>
<sequence length="253" mass="28716">MLAALVAPISTFMNFLHMVCVFVLAATYHGGRFVLLILYYIYATLNEILSALGIFAEYFHFACEIDCNARAVNNHVQSSSSIEFECFVECVILFLNRISELPTKAKLFTKLLSTRVCCFVYGYWTLLGDAIFFIVEGIWRIWCILAFIPKVVLDTTVDVADAVVNVIDFLRYDSETLLERTVDYVWFLVTVVAMASALFLMLLNCGPFLSSLVFWIKKFGRLLEAVIDWLSSNASLNINTFSFKAAFTHFSLL</sequence>
<keyword evidence="1" id="KW-0812">Transmembrane</keyword>
<evidence type="ECO:0000313" key="2">
    <source>
        <dbReference type="EnsemblMetazoa" id="GBRI012285-PA"/>
    </source>
</evidence>
<dbReference type="STRING" id="37001.A0A1A9WAJ4"/>
<feature type="transmembrane region" description="Helical" evidence="1">
    <location>
        <begin position="6"/>
        <end position="26"/>
    </location>
</feature>
<feature type="transmembrane region" description="Helical" evidence="1">
    <location>
        <begin position="33"/>
        <end position="56"/>
    </location>
</feature>
<protein>
    <submittedName>
        <fullName evidence="2">Uncharacterized protein</fullName>
    </submittedName>
</protein>